<comment type="similarity">
    <text evidence="3">Belongs to the glycosyl hydrolase 18 family. Chitinase class II subfamily.</text>
</comment>
<keyword evidence="8" id="KW-0146">Chitin degradation</keyword>
<dbReference type="InterPro" id="IPR045321">
    <property type="entry name" value="Cts1-like"/>
</dbReference>
<dbReference type="PANTHER" id="PTHR45708:SF22">
    <property type="entry name" value="ACIDIC ENDOCHITINASE"/>
    <property type="match status" value="1"/>
</dbReference>
<dbReference type="GO" id="GO:0008843">
    <property type="term" value="F:endochitinase activity"/>
    <property type="evidence" value="ECO:0007669"/>
    <property type="project" value="UniProtKB-EC"/>
</dbReference>
<dbReference type="FunFam" id="3.20.20.80:FF:000015">
    <property type="entry name" value="Acidic endochitinase SE2"/>
    <property type="match status" value="1"/>
</dbReference>
<evidence type="ECO:0000313" key="15">
    <source>
        <dbReference type="EMBL" id="JAT53309.1"/>
    </source>
</evidence>
<keyword evidence="10" id="KW-0119">Carbohydrate metabolism</keyword>
<evidence type="ECO:0000256" key="2">
    <source>
        <dbReference type="ARBA" id="ARBA00004613"/>
    </source>
</evidence>
<accession>A0A1D1YFA3</accession>
<dbReference type="GO" id="GO:0006032">
    <property type="term" value="P:chitin catabolic process"/>
    <property type="evidence" value="ECO:0007669"/>
    <property type="project" value="UniProtKB-KW"/>
</dbReference>
<keyword evidence="9" id="KW-1015">Disulfide bond</keyword>
<organism evidence="15">
    <name type="scientific">Anthurium amnicola</name>
    <dbReference type="NCBI Taxonomy" id="1678845"/>
    <lineage>
        <taxon>Eukaryota</taxon>
        <taxon>Viridiplantae</taxon>
        <taxon>Streptophyta</taxon>
        <taxon>Embryophyta</taxon>
        <taxon>Tracheophyta</taxon>
        <taxon>Spermatophyta</taxon>
        <taxon>Magnoliopsida</taxon>
        <taxon>Liliopsida</taxon>
        <taxon>Araceae</taxon>
        <taxon>Pothoideae</taxon>
        <taxon>Potheae</taxon>
        <taxon>Anthurium</taxon>
    </lineage>
</organism>
<feature type="domain" description="GH18" evidence="13">
    <location>
        <begin position="28"/>
        <end position="303"/>
    </location>
</feature>
<evidence type="ECO:0000313" key="14">
    <source>
        <dbReference type="EMBL" id="JAT40897.1"/>
    </source>
</evidence>
<evidence type="ECO:0000256" key="11">
    <source>
        <dbReference type="ARBA" id="ARBA00023326"/>
    </source>
</evidence>
<evidence type="ECO:0000256" key="1">
    <source>
        <dbReference type="ARBA" id="ARBA00000822"/>
    </source>
</evidence>
<dbReference type="PANTHER" id="PTHR45708">
    <property type="entry name" value="ENDOCHITINASE"/>
    <property type="match status" value="1"/>
</dbReference>
<dbReference type="InterPro" id="IPR050542">
    <property type="entry name" value="Glycosyl_Hydrlase18_Chitinase"/>
</dbReference>
<dbReference type="GO" id="GO:0005576">
    <property type="term" value="C:extracellular region"/>
    <property type="evidence" value="ECO:0007669"/>
    <property type="project" value="UniProtKB-SubCell"/>
</dbReference>
<dbReference type="PROSITE" id="PS51910">
    <property type="entry name" value="GH18_2"/>
    <property type="match status" value="1"/>
</dbReference>
<keyword evidence="7" id="KW-0378">Hydrolase</keyword>
<evidence type="ECO:0000256" key="6">
    <source>
        <dbReference type="ARBA" id="ARBA00022729"/>
    </source>
</evidence>
<dbReference type="Gene3D" id="3.20.20.80">
    <property type="entry name" value="Glycosidases"/>
    <property type="match status" value="1"/>
</dbReference>
<dbReference type="EC" id="3.2.1.14" evidence="4"/>
<dbReference type="SUPFAM" id="SSF51445">
    <property type="entry name" value="(Trans)glycosidases"/>
    <property type="match status" value="1"/>
</dbReference>
<evidence type="ECO:0000256" key="3">
    <source>
        <dbReference type="ARBA" id="ARBA00009121"/>
    </source>
</evidence>
<feature type="signal peptide" evidence="12">
    <location>
        <begin position="1"/>
        <end position="27"/>
    </location>
</feature>
<comment type="subcellular location">
    <subcellularLocation>
        <location evidence="2">Secreted</location>
    </subcellularLocation>
</comment>
<dbReference type="GO" id="GO:0000272">
    <property type="term" value="P:polysaccharide catabolic process"/>
    <property type="evidence" value="ECO:0007669"/>
    <property type="project" value="UniProtKB-KW"/>
</dbReference>
<dbReference type="CDD" id="cd02877">
    <property type="entry name" value="GH18_hevamine_XipI_class_III"/>
    <property type="match status" value="1"/>
</dbReference>
<keyword evidence="6 12" id="KW-0732">Signal</keyword>
<evidence type="ECO:0000256" key="5">
    <source>
        <dbReference type="ARBA" id="ARBA00022525"/>
    </source>
</evidence>
<evidence type="ECO:0000256" key="8">
    <source>
        <dbReference type="ARBA" id="ARBA00023024"/>
    </source>
</evidence>
<gene>
    <name evidence="15" type="primary">CHIA_3</name>
    <name evidence="14" type="synonym">CHIA_7</name>
    <name evidence="14" type="ORF">g.51031</name>
    <name evidence="15" type="ORF">g.51032</name>
</gene>
<protein>
    <recommendedName>
        <fullName evidence="4">chitinase</fullName>
        <ecNumber evidence="4">3.2.1.14</ecNumber>
    </recommendedName>
</protein>
<comment type="catalytic activity">
    <reaction evidence="1">
        <text>Random endo-hydrolysis of N-acetyl-beta-D-glucosaminide (1-&gt;4)-beta-linkages in chitin and chitodextrins.</text>
        <dbReference type="EC" id="3.2.1.14"/>
    </reaction>
</comment>
<name>A0A1D1YFA3_9ARAE</name>
<dbReference type="InterPro" id="IPR017853">
    <property type="entry name" value="GH"/>
</dbReference>
<evidence type="ECO:0000259" key="13">
    <source>
        <dbReference type="PROSITE" id="PS51910"/>
    </source>
</evidence>
<keyword evidence="11" id="KW-0624">Polysaccharide degradation</keyword>
<proteinExistence type="inferred from homology"/>
<dbReference type="EMBL" id="GDJX01014627">
    <property type="protein sequence ID" value="JAT53309.1"/>
    <property type="molecule type" value="Transcribed_RNA"/>
</dbReference>
<evidence type="ECO:0000256" key="9">
    <source>
        <dbReference type="ARBA" id="ARBA00023157"/>
    </source>
</evidence>
<dbReference type="EMBL" id="GDJX01027039">
    <property type="protein sequence ID" value="JAT40897.1"/>
    <property type="molecule type" value="Transcribed_RNA"/>
</dbReference>
<dbReference type="InterPro" id="IPR001223">
    <property type="entry name" value="Glyco_hydro18_cat"/>
</dbReference>
<evidence type="ECO:0000256" key="7">
    <source>
        <dbReference type="ARBA" id="ARBA00022801"/>
    </source>
</evidence>
<feature type="chain" id="PRO_5008900175" description="chitinase" evidence="12">
    <location>
        <begin position="28"/>
        <end position="311"/>
    </location>
</feature>
<dbReference type="AlphaFoldDB" id="A0A1D1YFA3"/>
<sequence length="311" mass="33634">MANPSPLPLALFLMGVMVVASMAKADGASIATYWGQNQEEGKLSKACATGNYDYITIASLTTFGSGRAPALDLHGHCNATRGGCSGLGREIRACQRRGVKVLISLGAGAGQEYSLNSSADATQVAAYLFDSFLGGKSSSRPFGSTVLDGVDFAVAGNTRKDRAHWDDLARALANHSTAERKVFLTAAPQCAYPDRTLHRALDTGLFDIVWVRFYNHAACRYSADGFVPLKLSWERWNAKVPAAKVFIGLPAAGDAAQDGYVPPENFTAQVLPFISNFPKYGGVMLWDRYYDMKNQYSEQVKCDVKECESSI</sequence>
<reference evidence="15" key="1">
    <citation type="submission" date="2015-07" db="EMBL/GenBank/DDBJ databases">
        <title>Transcriptome Assembly of Anthurium amnicola.</title>
        <authorList>
            <person name="Suzuki J."/>
        </authorList>
    </citation>
    <scope>NUCLEOTIDE SEQUENCE</scope>
</reference>
<keyword evidence="5" id="KW-0964">Secreted</keyword>
<evidence type="ECO:0000256" key="12">
    <source>
        <dbReference type="SAM" id="SignalP"/>
    </source>
</evidence>
<evidence type="ECO:0000256" key="4">
    <source>
        <dbReference type="ARBA" id="ARBA00012729"/>
    </source>
</evidence>
<evidence type="ECO:0000256" key="10">
    <source>
        <dbReference type="ARBA" id="ARBA00023277"/>
    </source>
</evidence>
<dbReference type="Pfam" id="PF00704">
    <property type="entry name" value="Glyco_hydro_18"/>
    <property type="match status" value="1"/>
</dbReference>